<dbReference type="AlphaFoldDB" id="A0A2N9L3X9"/>
<name>A0A2N9L3X9_9BACT</name>
<accession>A0A2N9L3X9</accession>
<organism evidence="2 3">
    <name type="scientific">Candidatus Sulfuritelmatomonas gaucii</name>
    <dbReference type="NCBI Taxonomy" id="2043161"/>
    <lineage>
        <taxon>Bacteria</taxon>
        <taxon>Pseudomonadati</taxon>
        <taxon>Acidobacteriota</taxon>
        <taxon>Terriglobia</taxon>
        <taxon>Terriglobales</taxon>
        <taxon>Acidobacteriaceae</taxon>
        <taxon>Candidatus Sulfuritelmatomonas</taxon>
    </lineage>
</organism>
<feature type="signal peptide" evidence="1">
    <location>
        <begin position="1"/>
        <end position="21"/>
    </location>
</feature>
<proteinExistence type="predicted"/>
<evidence type="ECO:0000256" key="1">
    <source>
        <dbReference type="SAM" id="SignalP"/>
    </source>
</evidence>
<evidence type="ECO:0000313" key="2">
    <source>
        <dbReference type="EMBL" id="SPE17998.1"/>
    </source>
</evidence>
<reference evidence="3" key="1">
    <citation type="submission" date="2018-02" db="EMBL/GenBank/DDBJ databases">
        <authorList>
            <person name="Hausmann B."/>
        </authorList>
    </citation>
    <scope>NUCLEOTIDE SEQUENCE [LARGE SCALE GENOMIC DNA]</scope>
    <source>
        <strain evidence="3">Peat soil MAG SbA5</strain>
    </source>
</reference>
<evidence type="ECO:0000313" key="3">
    <source>
        <dbReference type="Proteomes" id="UP000239735"/>
    </source>
</evidence>
<dbReference type="Proteomes" id="UP000239735">
    <property type="component" value="Unassembled WGS sequence"/>
</dbReference>
<protein>
    <submittedName>
        <fullName evidence="2">Uncharacterized protein</fullName>
    </submittedName>
</protein>
<feature type="chain" id="PRO_5014835121" evidence="1">
    <location>
        <begin position="22"/>
        <end position="206"/>
    </location>
</feature>
<keyword evidence="1" id="KW-0732">Signal</keyword>
<sequence>MQTIKAVASVLLFGFFMIATAQQKPLPKSAARPGIISGRVFLITGGGDLKPARMAAVYALYLRPKLGNDAAGNEIEQHSACLTWAQNLAQKQEAETAQYKALPLTVSGSMSEAALCRRGLLVYQNALVDTLKWASSENKDWQIVRADADEDGAFKVAIRRPGVYTLLVRGHAGFNDAFWESGPLTVTPGGEIAVKLSSPEESCLPE</sequence>
<gene>
    <name evidence="2" type="ORF">SBA5_120074</name>
</gene>
<dbReference type="EMBL" id="OKRB01000024">
    <property type="protein sequence ID" value="SPE17998.1"/>
    <property type="molecule type" value="Genomic_DNA"/>
</dbReference>